<dbReference type="GO" id="GO:0019068">
    <property type="term" value="P:virion assembly"/>
    <property type="evidence" value="ECO:0007669"/>
    <property type="project" value="InterPro"/>
</dbReference>
<proteinExistence type="predicted"/>
<dbReference type="AlphaFoldDB" id="A0A4Q1KHW4"/>
<dbReference type="Pfam" id="PF05354">
    <property type="entry name" value="Phage_attach"/>
    <property type="match status" value="1"/>
</dbReference>
<dbReference type="Proteomes" id="UP000290958">
    <property type="component" value="Unassembled WGS sequence"/>
</dbReference>
<dbReference type="InterPro" id="IPR008018">
    <property type="entry name" value="Phage_tail_attach_FII"/>
</dbReference>
<dbReference type="EMBL" id="SBKP01000006">
    <property type="protein sequence ID" value="RXR28955.1"/>
    <property type="molecule type" value="Genomic_DNA"/>
</dbReference>
<evidence type="ECO:0000313" key="2">
    <source>
        <dbReference type="Proteomes" id="UP000290958"/>
    </source>
</evidence>
<keyword evidence="2" id="KW-1185">Reference proteome</keyword>
<protein>
    <submittedName>
        <fullName evidence="1">Uncharacterized protein</fullName>
    </submittedName>
</protein>
<dbReference type="OrthoDB" id="9969993at2"/>
<comment type="caution">
    <text evidence="1">The sequence shown here is derived from an EMBL/GenBank/DDBJ whole genome shotgun (WGS) entry which is preliminary data.</text>
</comment>
<sequence>MPVDLESLTSTLFSKCDEKLGDTVTITPPAAAPITTKVHAAHRDRRADFGLSAGTVQDAMLDVSKSLLPGKPGVGWTVTVPLIPGKTFEPRDVQSDDSGRRWEFGLKELKGG</sequence>
<reference evidence="2" key="1">
    <citation type="submission" date="2019-01" db="EMBL/GenBank/DDBJ databases">
        <title>Cytophagaceae bacterium strain CAR-16.</title>
        <authorList>
            <person name="Chen W.-M."/>
        </authorList>
    </citation>
    <scope>NUCLEOTIDE SEQUENCE [LARGE SCALE GENOMIC DNA]</scope>
    <source>
        <strain evidence="2">CHR27</strain>
    </source>
</reference>
<accession>A0A4Q1KHW4</accession>
<organism evidence="1 2">
    <name type="scientific">Sphingobium fluviale</name>
    <dbReference type="NCBI Taxonomy" id="2506423"/>
    <lineage>
        <taxon>Bacteria</taxon>
        <taxon>Pseudomonadati</taxon>
        <taxon>Pseudomonadota</taxon>
        <taxon>Alphaproteobacteria</taxon>
        <taxon>Sphingomonadales</taxon>
        <taxon>Sphingomonadaceae</taxon>
        <taxon>Sphingobium</taxon>
    </lineage>
</organism>
<dbReference type="RefSeq" id="WP_129404019.1">
    <property type="nucleotide sequence ID" value="NZ_SBKP01000006.1"/>
</dbReference>
<gene>
    <name evidence="1" type="ORF">EQG66_07710</name>
</gene>
<name>A0A4Q1KHW4_9SPHN</name>
<evidence type="ECO:0000313" key="1">
    <source>
        <dbReference type="EMBL" id="RXR28955.1"/>
    </source>
</evidence>